<feature type="region of interest" description="Disordered" evidence="1">
    <location>
        <begin position="63"/>
        <end position="155"/>
    </location>
</feature>
<evidence type="ECO:0000259" key="3">
    <source>
        <dbReference type="Pfam" id="PF04783"/>
    </source>
</evidence>
<protein>
    <recommendedName>
        <fullName evidence="6">DUF630 domain-containing protein</fullName>
    </recommendedName>
</protein>
<feature type="domain" description="DUF632" evidence="2">
    <location>
        <begin position="526"/>
        <end position="637"/>
    </location>
</feature>
<evidence type="ECO:0000256" key="1">
    <source>
        <dbReference type="SAM" id="MobiDB-lite"/>
    </source>
</evidence>
<organism evidence="4 5">
    <name type="scientific">Penstemon smallii</name>
    <dbReference type="NCBI Taxonomy" id="265156"/>
    <lineage>
        <taxon>Eukaryota</taxon>
        <taxon>Viridiplantae</taxon>
        <taxon>Streptophyta</taxon>
        <taxon>Embryophyta</taxon>
        <taxon>Tracheophyta</taxon>
        <taxon>Spermatophyta</taxon>
        <taxon>Magnoliopsida</taxon>
        <taxon>eudicotyledons</taxon>
        <taxon>Gunneridae</taxon>
        <taxon>Pentapetalae</taxon>
        <taxon>asterids</taxon>
        <taxon>lamiids</taxon>
        <taxon>Lamiales</taxon>
        <taxon>Plantaginaceae</taxon>
        <taxon>Cheloneae</taxon>
        <taxon>Penstemon</taxon>
    </lineage>
</organism>
<sequence length="638" mass="70058">MGCSGSKAEDLPLVVRCRERRELIRAAANHRYALAAAHVSYFRSLKDVGDALRKFVDEELITTTSPSHSSSSFSSPSLILPPNSKAKSKHSNADESSFHLHDDDEDEDESHLDISDSSSEDDHTHHQHQGNKGFNNEEEQFSSIPPNPYPGGGFNGYGQGYGGGLVNDPYMYPYPYPPSYPSYGEQYMDPWYQTGNSNVYYMKKSAPATRTVIQEPPPDPSYGYSDSYWTSPVGYGTGGNYGYFPVEGNGGVKVRQQKEAPPPPSPKASTWDFFNPFDVFDGGYTGGYYSSAGNGYGSETGSPDSSEVREREGIPDLEEETENEAYKEVLHGKRMKARRQKSSGETGHGDREGGSKSVPLHKSEGNSRSVPLHKSEGNSRTVPLYKSEDSSRSVSLHTSDSSSRSLPSWTSSESEKPSIPPQFNNTTAKPSMPPHYSEEGMKPSMPPPQSKGTSWVVHSSNGEMDGSVNLTDEKSSSENIVSTNVDESSVKKKGVTFEVEGTSKQDGDSSILSSVTLLSPHGNRDLREVVAEIRDEFETASGYGKEVAIMLEVGKMPYQPSFLKVIISRILYLISPSMSLMDPPSLQSAKLASRTMKSAKSYFEDVGKDVNVKACNLSSTLDKLYAWEMKLYKEVKVK</sequence>
<keyword evidence="5" id="KW-1185">Reference proteome</keyword>
<evidence type="ECO:0000313" key="5">
    <source>
        <dbReference type="Proteomes" id="UP001634393"/>
    </source>
</evidence>
<feature type="compositionally biased region" description="Low complexity" evidence="1">
    <location>
        <begin position="392"/>
        <end position="412"/>
    </location>
</feature>
<feature type="region of interest" description="Disordered" evidence="1">
    <location>
        <begin position="293"/>
        <end position="485"/>
    </location>
</feature>
<dbReference type="AlphaFoldDB" id="A0ABD3TUH9"/>
<evidence type="ECO:0008006" key="6">
    <source>
        <dbReference type="Google" id="ProtNLM"/>
    </source>
</evidence>
<proteinExistence type="predicted"/>
<name>A0ABD3TUH9_9LAMI</name>
<feature type="compositionally biased region" description="Low complexity" evidence="1">
    <location>
        <begin position="65"/>
        <end position="84"/>
    </location>
</feature>
<dbReference type="InterPro" id="IPR006867">
    <property type="entry name" value="DUF632"/>
</dbReference>
<comment type="caution">
    <text evidence="4">The sequence shown here is derived from an EMBL/GenBank/DDBJ whole genome shotgun (WGS) entry which is preliminary data.</text>
</comment>
<dbReference type="EMBL" id="JBJXBP010000003">
    <property type="protein sequence ID" value="KAL3840023.1"/>
    <property type="molecule type" value="Genomic_DNA"/>
</dbReference>
<dbReference type="Proteomes" id="UP001634393">
    <property type="component" value="Unassembled WGS sequence"/>
</dbReference>
<evidence type="ECO:0000259" key="2">
    <source>
        <dbReference type="Pfam" id="PF04782"/>
    </source>
</evidence>
<feature type="compositionally biased region" description="Basic and acidic residues" evidence="1">
    <location>
        <begin position="91"/>
        <end position="102"/>
    </location>
</feature>
<dbReference type="PANTHER" id="PTHR21450:SF2">
    <property type="entry name" value="FAMILY PROTEIN, PUTATIVE (DUF630 AND DUF632)-RELATED"/>
    <property type="match status" value="1"/>
</dbReference>
<accession>A0ABD3TUH9</accession>
<dbReference type="PANTHER" id="PTHR21450">
    <property type="entry name" value="PROTEIN ALTERED PHOSPHATE STARVATION RESPONSE 1"/>
    <property type="match status" value="1"/>
</dbReference>
<gene>
    <name evidence="4" type="ORF">ACJIZ3_024614</name>
</gene>
<feature type="compositionally biased region" description="Polar residues" evidence="1">
    <location>
        <begin position="450"/>
        <end position="462"/>
    </location>
</feature>
<evidence type="ECO:0000313" key="4">
    <source>
        <dbReference type="EMBL" id="KAL3840023.1"/>
    </source>
</evidence>
<reference evidence="4 5" key="1">
    <citation type="submission" date="2024-12" db="EMBL/GenBank/DDBJ databases">
        <title>The unique morphological basis and parallel evolutionary history of personate flowers in Penstemon.</title>
        <authorList>
            <person name="Depatie T.H."/>
            <person name="Wessinger C.A."/>
        </authorList>
    </citation>
    <scope>NUCLEOTIDE SEQUENCE [LARGE SCALE GENOMIC DNA]</scope>
    <source>
        <strain evidence="4">WTNN_2</strain>
        <tissue evidence="4">Leaf</tissue>
    </source>
</reference>
<feature type="domain" description="DUF630" evidence="3">
    <location>
        <begin position="1"/>
        <end position="59"/>
    </location>
</feature>
<dbReference type="Pfam" id="PF04783">
    <property type="entry name" value="DUF630"/>
    <property type="match status" value="1"/>
</dbReference>
<feature type="compositionally biased region" description="Basic residues" evidence="1">
    <location>
        <begin position="332"/>
        <end position="341"/>
    </location>
</feature>
<dbReference type="Pfam" id="PF04782">
    <property type="entry name" value="DUF632"/>
    <property type="match status" value="1"/>
</dbReference>
<dbReference type="InterPro" id="IPR006868">
    <property type="entry name" value="DUF630"/>
</dbReference>